<accession>A0ABW2SCN2</accession>
<proteinExistence type="predicted"/>
<dbReference type="Proteomes" id="UP001596457">
    <property type="component" value="Unassembled WGS sequence"/>
</dbReference>
<name>A0ABW2SCN2_9BURK</name>
<gene>
    <name evidence="1" type="ORF">ACFQU0_09935</name>
</gene>
<dbReference type="RefSeq" id="WP_382200291.1">
    <property type="nucleotide sequence ID" value="NZ_JBHTBZ010000020.1"/>
</dbReference>
<reference evidence="2" key="1">
    <citation type="journal article" date="2019" name="Int. J. Syst. Evol. Microbiol.">
        <title>The Global Catalogue of Microorganisms (GCM) 10K type strain sequencing project: providing services to taxonomists for standard genome sequencing and annotation.</title>
        <authorList>
            <consortium name="The Broad Institute Genomics Platform"/>
            <consortium name="The Broad Institute Genome Sequencing Center for Infectious Disease"/>
            <person name="Wu L."/>
            <person name="Ma J."/>
        </authorList>
    </citation>
    <scope>NUCLEOTIDE SEQUENCE [LARGE SCALE GENOMIC DNA]</scope>
    <source>
        <strain evidence="2">CCUG 53903</strain>
    </source>
</reference>
<keyword evidence="2" id="KW-1185">Reference proteome</keyword>
<sequence>MSNYREQAISGQKWVRSNSVQISNPYQGLPVVRFGEEEIAVLSDGKTINTPLEGLTEPFTDPAKTFPLLNPVTGEALGATASYQDVYVLLHSLYIALAVARDAPATAPE</sequence>
<dbReference type="EMBL" id="JBHTBZ010000020">
    <property type="protein sequence ID" value="MFC7460747.1"/>
    <property type="molecule type" value="Genomic_DNA"/>
</dbReference>
<protein>
    <submittedName>
        <fullName evidence="1">Uncharacterized protein</fullName>
    </submittedName>
</protein>
<evidence type="ECO:0000313" key="2">
    <source>
        <dbReference type="Proteomes" id="UP001596457"/>
    </source>
</evidence>
<organism evidence="1 2">
    <name type="scientific">Hydrogenophaga defluvii</name>
    <dbReference type="NCBI Taxonomy" id="249410"/>
    <lineage>
        <taxon>Bacteria</taxon>
        <taxon>Pseudomonadati</taxon>
        <taxon>Pseudomonadota</taxon>
        <taxon>Betaproteobacteria</taxon>
        <taxon>Burkholderiales</taxon>
        <taxon>Comamonadaceae</taxon>
        <taxon>Hydrogenophaga</taxon>
    </lineage>
</organism>
<comment type="caution">
    <text evidence="1">The sequence shown here is derived from an EMBL/GenBank/DDBJ whole genome shotgun (WGS) entry which is preliminary data.</text>
</comment>
<evidence type="ECO:0000313" key="1">
    <source>
        <dbReference type="EMBL" id="MFC7460747.1"/>
    </source>
</evidence>